<dbReference type="AlphaFoldDB" id="A0A8S1H0G1"/>
<gene>
    <name evidence="1" type="ORF">CAUJ_LOCUS4960</name>
</gene>
<sequence>MRKFAPDDIRFSPTLLPTCVSRCKSGQRIPDIRTPTLQRRYYYSNQDHSRRARIAASAWRLLAPASIVSERWLALAIPDRAIFSAFLATLQDLYILLREYAKVQTHYQNKQNDWKKTLGPAAATNFLAKGRREILLIPFSIMKAK</sequence>
<organism evidence="1 2">
    <name type="scientific">Caenorhabditis auriculariae</name>
    <dbReference type="NCBI Taxonomy" id="2777116"/>
    <lineage>
        <taxon>Eukaryota</taxon>
        <taxon>Metazoa</taxon>
        <taxon>Ecdysozoa</taxon>
        <taxon>Nematoda</taxon>
        <taxon>Chromadorea</taxon>
        <taxon>Rhabditida</taxon>
        <taxon>Rhabditina</taxon>
        <taxon>Rhabditomorpha</taxon>
        <taxon>Rhabditoidea</taxon>
        <taxon>Rhabditidae</taxon>
        <taxon>Peloderinae</taxon>
        <taxon>Caenorhabditis</taxon>
    </lineage>
</organism>
<protein>
    <submittedName>
        <fullName evidence="1">Uncharacterized protein</fullName>
    </submittedName>
</protein>
<proteinExistence type="predicted"/>
<dbReference type="Proteomes" id="UP000835052">
    <property type="component" value="Unassembled WGS sequence"/>
</dbReference>
<evidence type="ECO:0000313" key="2">
    <source>
        <dbReference type="Proteomes" id="UP000835052"/>
    </source>
</evidence>
<dbReference type="EMBL" id="CAJGYM010000009">
    <property type="protein sequence ID" value="CAD6189041.1"/>
    <property type="molecule type" value="Genomic_DNA"/>
</dbReference>
<evidence type="ECO:0000313" key="1">
    <source>
        <dbReference type="EMBL" id="CAD6189041.1"/>
    </source>
</evidence>
<reference evidence="1" key="1">
    <citation type="submission" date="2020-10" db="EMBL/GenBank/DDBJ databases">
        <authorList>
            <person name="Kikuchi T."/>
        </authorList>
    </citation>
    <scope>NUCLEOTIDE SEQUENCE</scope>
    <source>
        <strain evidence="1">NKZ352</strain>
    </source>
</reference>
<accession>A0A8S1H0G1</accession>
<keyword evidence="2" id="KW-1185">Reference proteome</keyword>
<comment type="caution">
    <text evidence="1">The sequence shown here is derived from an EMBL/GenBank/DDBJ whole genome shotgun (WGS) entry which is preliminary data.</text>
</comment>
<name>A0A8S1H0G1_9PELO</name>